<evidence type="ECO:0000313" key="6">
    <source>
        <dbReference type="Proteomes" id="UP000615234"/>
    </source>
</evidence>
<keyword evidence="4" id="KW-0670">Pyruvate</keyword>
<organism evidence="5 6">
    <name type="scientific">Coprococcus hominis</name>
    <name type="common">ex Liu et al. 2022</name>
    <dbReference type="NCBI Taxonomy" id="2763039"/>
    <lineage>
        <taxon>Bacteria</taxon>
        <taxon>Bacillati</taxon>
        <taxon>Bacillota</taxon>
        <taxon>Clostridia</taxon>
        <taxon>Lachnospirales</taxon>
        <taxon>Lachnospiraceae</taxon>
        <taxon>Coprococcus</taxon>
    </lineage>
</organism>
<reference evidence="5 6" key="1">
    <citation type="submission" date="2020-08" db="EMBL/GenBank/DDBJ databases">
        <title>Genome public.</title>
        <authorList>
            <person name="Liu C."/>
            <person name="Sun Q."/>
        </authorList>
    </citation>
    <scope>NUCLEOTIDE SEQUENCE [LARGE SCALE GENOMIC DNA]</scope>
    <source>
        <strain evidence="5 6">NSJ-10</strain>
    </source>
</reference>
<dbReference type="AlphaFoldDB" id="A0A8I0DT37"/>
<evidence type="ECO:0000256" key="3">
    <source>
        <dbReference type="ARBA" id="ARBA00023239"/>
    </source>
</evidence>
<sequence length="295" mass="33348">MSIIYIDRKGHKRQGETGQDRLLAFIYGHAVTRCLIRPFLSPIVSRIGGTFLDTRISGLAVPGFVKKNGIDLSLYEKQIFDSYNDFFTRKIRAEERPVNPDANALVSPSDGKVSVYKIHENGHFLIKHTEYTLEQLLQDKKLAKRYLDGHIYVIRLTVDDYHRYCYAADGRKSEQRKIAGILHTVNPVANDVCPIYKMNSREYCLIKTERFGTLLQMEVGALMVGKISNNQQGLGFVHKGVEKGRFEFGGSTIILLTQKNVVIPDRDLLEHTGSGMETLVKMGEQIGRSANRLDA</sequence>
<keyword evidence="1" id="KW-0210">Decarboxylase</keyword>
<dbReference type="PANTHER" id="PTHR10067">
    <property type="entry name" value="PHOSPHATIDYLSERINE DECARBOXYLASE"/>
    <property type="match status" value="1"/>
</dbReference>
<protein>
    <submittedName>
        <fullName evidence="5">Phosphatidylserine decarboxylase</fullName>
    </submittedName>
</protein>
<keyword evidence="6" id="KW-1185">Reference proteome</keyword>
<dbReference type="GO" id="GO:0004609">
    <property type="term" value="F:phosphatidylserine decarboxylase activity"/>
    <property type="evidence" value="ECO:0007669"/>
    <property type="project" value="InterPro"/>
</dbReference>
<evidence type="ECO:0000256" key="4">
    <source>
        <dbReference type="ARBA" id="ARBA00023317"/>
    </source>
</evidence>
<dbReference type="Pfam" id="PF02666">
    <property type="entry name" value="PS_Dcarbxylase"/>
    <property type="match status" value="1"/>
</dbReference>
<dbReference type="Proteomes" id="UP000615234">
    <property type="component" value="Unassembled WGS sequence"/>
</dbReference>
<dbReference type="GO" id="GO:0008654">
    <property type="term" value="P:phospholipid biosynthetic process"/>
    <property type="evidence" value="ECO:0007669"/>
    <property type="project" value="InterPro"/>
</dbReference>
<accession>A0A8I0DT37</accession>
<evidence type="ECO:0000256" key="1">
    <source>
        <dbReference type="ARBA" id="ARBA00022793"/>
    </source>
</evidence>
<dbReference type="InterPro" id="IPR003817">
    <property type="entry name" value="PS_Dcarbxylase"/>
</dbReference>
<evidence type="ECO:0000256" key="2">
    <source>
        <dbReference type="ARBA" id="ARBA00023145"/>
    </source>
</evidence>
<keyword evidence="2" id="KW-0865">Zymogen</keyword>
<gene>
    <name evidence="5" type="ORF">H8S09_03600</name>
</gene>
<name>A0A8I0DT37_9FIRM</name>
<evidence type="ECO:0000313" key="5">
    <source>
        <dbReference type="EMBL" id="MBC5661989.1"/>
    </source>
</evidence>
<dbReference type="EMBL" id="JACOOX010000002">
    <property type="protein sequence ID" value="MBC5661989.1"/>
    <property type="molecule type" value="Genomic_DNA"/>
</dbReference>
<dbReference type="RefSeq" id="WP_117822176.1">
    <property type="nucleotide sequence ID" value="NZ_JACOOX010000002.1"/>
</dbReference>
<comment type="caution">
    <text evidence="5">The sequence shown here is derived from an EMBL/GenBank/DDBJ whole genome shotgun (WGS) entry which is preliminary data.</text>
</comment>
<proteinExistence type="predicted"/>
<keyword evidence="3" id="KW-0456">Lyase</keyword>
<dbReference type="PANTHER" id="PTHR10067:SF17">
    <property type="entry name" value="PHOSPHATIDYLSERINE DECARBOXYLASE PROENZYME 2"/>
    <property type="match status" value="1"/>
</dbReference>